<comment type="subcellular location">
    <subcellularLocation>
        <location evidence="1">Membrane</location>
        <topology evidence="1">Multi-pass membrane protein</topology>
    </subcellularLocation>
</comment>
<dbReference type="AlphaFoldDB" id="A0AAI9VFK5"/>
<feature type="transmembrane region" description="Helical" evidence="6">
    <location>
        <begin position="175"/>
        <end position="191"/>
    </location>
</feature>
<organism evidence="8 9">
    <name type="scientific">Colletotrichum cuscutae</name>
    <dbReference type="NCBI Taxonomy" id="1209917"/>
    <lineage>
        <taxon>Eukaryota</taxon>
        <taxon>Fungi</taxon>
        <taxon>Dikarya</taxon>
        <taxon>Ascomycota</taxon>
        <taxon>Pezizomycotina</taxon>
        <taxon>Sordariomycetes</taxon>
        <taxon>Hypocreomycetidae</taxon>
        <taxon>Glomerellales</taxon>
        <taxon>Glomerellaceae</taxon>
        <taxon>Colletotrichum</taxon>
        <taxon>Colletotrichum acutatum species complex</taxon>
    </lineage>
</organism>
<keyword evidence="9" id="KW-1185">Reference proteome</keyword>
<protein>
    <submittedName>
        <fullName evidence="8">ZIP Zinc transporter</fullName>
    </submittedName>
</protein>
<evidence type="ECO:0000256" key="3">
    <source>
        <dbReference type="ARBA" id="ARBA00022989"/>
    </source>
</evidence>
<sequence>MARSWKPAFWALFLMVQLGLASTVAEKIGLTSKPVASLSLEEIDEQLQSTENHQPRASQLTIPSQQCSIVQSLTSSKLASLSETPSLLSRAFGTLFPGSPAVNALLATLYISGPPNFLLALCPTDIDPSSLSVMVAFAVGGLMGDTLFHLLPEIFLGEDEPERARLVLVEPNRNLLLGVAVLVGFMTFVAMDKGLRIATGGEGHSHDHGGHSHAQEHGEAKAEAVSSAVEKAGKVTSRKKKAGTDSGSGADGAVDKPEKEMNPSVRLGGYLNLISRSADFTHNITDGLAMSASFYASPTIGATTTVAVFFHEIPHEVGDFALLVQSGFSKRAAMGAQFVTALGALLGTLIGIAVQELGGSSSGSGEGGMPRNAGLWGTSLTWGDLLLPFTAGTFLYVGTVAVIPELLETGPNKMAELRKTLVQFAAIAVGAGIMLYISWHD</sequence>
<evidence type="ECO:0000256" key="5">
    <source>
        <dbReference type="SAM" id="MobiDB-lite"/>
    </source>
</evidence>
<dbReference type="Pfam" id="PF02535">
    <property type="entry name" value="Zip"/>
    <property type="match status" value="1"/>
</dbReference>
<dbReference type="Proteomes" id="UP001239213">
    <property type="component" value="Unassembled WGS sequence"/>
</dbReference>
<dbReference type="GO" id="GO:0016020">
    <property type="term" value="C:membrane"/>
    <property type="evidence" value="ECO:0007669"/>
    <property type="project" value="UniProtKB-SubCell"/>
</dbReference>
<feature type="transmembrane region" description="Helical" evidence="6">
    <location>
        <begin position="332"/>
        <end position="354"/>
    </location>
</feature>
<feature type="region of interest" description="Disordered" evidence="5">
    <location>
        <begin position="200"/>
        <end position="261"/>
    </location>
</feature>
<reference evidence="8" key="1">
    <citation type="submission" date="2016-11" db="EMBL/GenBank/DDBJ databases">
        <title>The genome sequence of Colletotrichum cuscutae.</title>
        <authorList>
            <person name="Baroncelli R."/>
        </authorList>
    </citation>
    <scope>NUCLEOTIDE SEQUENCE</scope>
    <source>
        <strain evidence="8">IMI 304802</strain>
    </source>
</reference>
<evidence type="ECO:0000256" key="2">
    <source>
        <dbReference type="ARBA" id="ARBA00022692"/>
    </source>
</evidence>
<dbReference type="InterPro" id="IPR003689">
    <property type="entry name" value="ZIP"/>
</dbReference>
<name>A0AAI9VFK5_9PEZI</name>
<evidence type="ECO:0000313" key="9">
    <source>
        <dbReference type="Proteomes" id="UP001239213"/>
    </source>
</evidence>
<accession>A0AAI9VFK5</accession>
<keyword evidence="4 6" id="KW-0472">Membrane</keyword>
<dbReference type="EMBL" id="MPDP01000054">
    <property type="protein sequence ID" value="KAK1487741.1"/>
    <property type="molecule type" value="Genomic_DNA"/>
</dbReference>
<comment type="caution">
    <text evidence="8">The sequence shown here is derived from an EMBL/GenBank/DDBJ whole genome shotgun (WGS) entry which is preliminary data.</text>
</comment>
<dbReference type="GO" id="GO:0005385">
    <property type="term" value="F:zinc ion transmembrane transporter activity"/>
    <property type="evidence" value="ECO:0007669"/>
    <property type="project" value="TreeGrafter"/>
</dbReference>
<feature type="transmembrane region" description="Helical" evidence="6">
    <location>
        <begin position="420"/>
        <end position="439"/>
    </location>
</feature>
<feature type="chain" id="PRO_5042596495" evidence="7">
    <location>
        <begin position="22"/>
        <end position="441"/>
    </location>
</feature>
<evidence type="ECO:0000256" key="1">
    <source>
        <dbReference type="ARBA" id="ARBA00004141"/>
    </source>
</evidence>
<gene>
    <name evidence="8" type="ORF">CCUS01_14901</name>
</gene>
<dbReference type="PANTHER" id="PTHR16950">
    <property type="entry name" value="ZINC TRANSPORTER SLC39A7 HISTIDINE-RICH MEMBRANE PROTEIN KE4"/>
    <property type="match status" value="1"/>
</dbReference>
<evidence type="ECO:0000256" key="4">
    <source>
        <dbReference type="ARBA" id="ARBA00023136"/>
    </source>
</evidence>
<evidence type="ECO:0000313" key="8">
    <source>
        <dbReference type="EMBL" id="KAK1487741.1"/>
    </source>
</evidence>
<keyword evidence="3 6" id="KW-1133">Transmembrane helix</keyword>
<feature type="compositionally biased region" description="Basic and acidic residues" evidence="5">
    <location>
        <begin position="203"/>
        <end position="222"/>
    </location>
</feature>
<keyword evidence="7" id="KW-0732">Signal</keyword>
<dbReference type="GO" id="GO:0006882">
    <property type="term" value="P:intracellular zinc ion homeostasis"/>
    <property type="evidence" value="ECO:0007669"/>
    <property type="project" value="TreeGrafter"/>
</dbReference>
<dbReference type="PANTHER" id="PTHR16950:SF16">
    <property type="entry name" value="ZINC TRANSPORTER ZIP13"/>
    <property type="match status" value="1"/>
</dbReference>
<proteinExistence type="predicted"/>
<feature type="transmembrane region" description="Helical" evidence="6">
    <location>
        <begin position="385"/>
        <end position="408"/>
    </location>
</feature>
<keyword evidence="2 6" id="KW-0812">Transmembrane</keyword>
<feature type="signal peptide" evidence="7">
    <location>
        <begin position="1"/>
        <end position="21"/>
    </location>
</feature>
<evidence type="ECO:0000256" key="7">
    <source>
        <dbReference type="SAM" id="SignalP"/>
    </source>
</evidence>
<evidence type="ECO:0000256" key="6">
    <source>
        <dbReference type="SAM" id="Phobius"/>
    </source>
</evidence>